<dbReference type="PANTHER" id="PTHR38455:SF1">
    <property type="entry name" value="DUF951 DOMAIN-CONTAINING PROTEIN"/>
    <property type="match status" value="1"/>
</dbReference>
<dbReference type="EMBL" id="FMYW01000004">
    <property type="protein sequence ID" value="SDC25331.1"/>
    <property type="molecule type" value="Genomic_DNA"/>
</dbReference>
<dbReference type="Pfam" id="PF06107">
    <property type="entry name" value="DUF951"/>
    <property type="match status" value="1"/>
</dbReference>
<dbReference type="AlphaFoldDB" id="A0A1G6K389"/>
<organism evidence="1 2">
    <name type="scientific">Succiniclasticum ruminis</name>
    <dbReference type="NCBI Taxonomy" id="40841"/>
    <lineage>
        <taxon>Bacteria</taxon>
        <taxon>Bacillati</taxon>
        <taxon>Bacillota</taxon>
        <taxon>Negativicutes</taxon>
        <taxon>Acidaminococcales</taxon>
        <taxon>Acidaminococcaceae</taxon>
        <taxon>Succiniclasticum</taxon>
    </lineage>
</organism>
<evidence type="ECO:0000313" key="1">
    <source>
        <dbReference type="EMBL" id="SDC25331.1"/>
    </source>
</evidence>
<evidence type="ECO:0008006" key="3">
    <source>
        <dbReference type="Google" id="ProtNLM"/>
    </source>
</evidence>
<dbReference type="OrthoDB" id="9802710at2"/>
<dbReference type="InterPro" id="IPR009296">
    <property type="entry name" value="DUF951"/>
</dbReference>
<dbReference type="PANTHER" id="PTHR38455">
    <property type="entry name" value="HYPOTHETICAL CYTOSOLIC PROTEIN"/>
    <property type="match status" value="1"/>
</dbReference>
<protein>
    <recommendedName>
        <fullName evidence="3">DUF951 domain-containing protein</fullName>
    </recommendedName>
</protein>
<proteinExistence type="predicted"/>
<dbReference type="PIRSF" id="PIRSF037263">
    <property type="entry name" value="DUF951_bac"/>
    <property type="match status" value="1"/>
</dbReference>
<keyword evidence="2" id="KW-1185">Reference proteome</keyword>
<gene>
    <name evidence="1" type="ORF">SAMN04487864_10433</name>
</gene>
<dbReference type="Proteomes" id="UP000198943">
    <property type="component" value="Unassembled WGS sequence"/>
</dbReference>
<evidence type="ECO:0000313" key="2">
    <source>
        <dbReference type="Proteomes" id="UP000198943"/>
    </source>
</evidence>
<name>A0A1G6K389_9FIRM</name>
<reference evidence="2" key="1">
    <citation type="submission" date="2016-10" db="EMBL/GenBank/DDBJ databases">
        <authorList>
            <person name="Varghese N."/>
            <person name="Submissions S."/>
        </authorList>
    </citation>
    <scope>NUCLEOTIDE SEQUENCE [LARGE SCALE GENOMIC DNA]</scope>
    <source>
        <strain evidence="2">DSM 11005</strain>
    </source>
</reference>
<accession>A0A1G6K389</accession>
<sequence length="66" mass="7474">MDAKAEFNVGDIVRMKKPHPCGSSNWEITRTGMDFGLRCCGCGHHVMIPRTKFVKAVREVLPKEEK</sequence>
<dbReference type="RefSeq" id="WP_093729736.1">
    <property type="nucleotide sequence ID" value="NZ_FMYW01000004.1"/>
</dbReference>